<dbReference type="InParanoid" id="A0A067Q4X4"/>
<accession>A0A067Q4X4</accession>
<protein>
    <submittedName>
        <fullName evidence="2">Uncharacterized protein</fullName>
    </submittedName>
</protein>
<evidence type="ECO:0000313" key="3">
    <source>
        <dbReference type="Proteomes" id="UP000027265"/>
    </source>
</evidence>
<proteinExistence type="predicted"/>
<feature type="compositionally biased region" description="Basic and acidic residues" evidence="1">
    <location>
        <begin position="46"/>
        <end position="66"/>
    </location>
</feature>
<dbReference type="AlphaFoldDB" id="A0A067Q4X4"/>
<name>A0A067Q4X4_9AGAM</name>
<organism evidence="2 3">
    <name type="scientific">Jaapia argillacea MUCL 33604</name>
    <dbReference type="NCBI Taxonomy" id="933084"/>
    <lineage>
        <taxon>Eukaryota</taxon>
        <taxon>Fungi</taxon>
        <taxon>Dikarya</taxon>
        <taxon>Basidiomycota</taxon>
        <taxon>Agaricomycotina</taxon>
        <taxon>Agaricomycetes</taxon>
        <taxon>Agaricomycetidae</taxon>
        <taxon>Jaapiales</taxon>
        <taxon>Jaapiaceae</taxon>
        <taxon>Jaapia</taxon>
    </lineage>
</organism>
<dbReference type="HOGENOM" id="CLU_2399991_0_0_1"/>
<reference evidence="3" key="1">
    <citation type="journal article" date="2014" name="Proc. Natl. Acad. Sci. U.S.A.">
        <title>Extensive sampling of basidiomycete genomes demonstrates inadequacy of the white-rot/brown-rot paradigm for wood decay fungi.</title>
        <authorList>
            <person name="Riley R."/>
            <person name="Salamov A.A."/>
            <person name="Brown D.W."/>
            <person name="Nagy L.G."/>
            <person name="Floudas D."/>
            <person name="Held B.W."/>
            <person name="Levasseur A."/>
            <person name="Lombard V."/>
            <person name="Morin E."/>
            <person name="Otillar R."/>
            <person name="Lindquist E.A."/>
            <person name="Sun H."/>
            <person name="LaButti K.M."/>
            <person name="Schmutz J."/>
            <person name="Jabbour D."/>
            <person name="Luo H."/>
            <person name="Baker S.E."/>
            <person name="Pisabarro A.G."/>
            <person name="Walton J.D."/>
            <person name="Blanchette R.A."/>
            <person name="Henrissat B."/>
            <person name="Martin F."/>
            <person name="Cullen D."/>
            <person name="Hibbett D.S."/>
            <person name="Grigoriev I.V."/>
        </authorList>
    </citation>
    <scope>NUCLEOTIDE SEQUENCE [LARGE SCALE GENOMIC DNA]</scope>
    <source>
        <strain evidence="3">MUCL 33604</strain>
    </source>
</reference>
<dbReference type="Proteomes" id="UP000027265">
    <property type="component" value="Unassembled WGS sequence"/>
</dbReference>
<evidence type="ECO:0000313" key="2">
    <source>
        <dbReference type="EMBL" id="KDQ61210.1"/>
    </source>
</evidence>
<sequence length="93" mass="11176">MDGRGNRRQDEEMWRRSGKDWTKVRRASDDVGRFFVMVGQQGTASEDGRARREINRKREEEKGREDGREYYARRCGRQREPYPWGEFAGYTPR</sequence>
<feature type="region of interest" description="Disordered" evidence="1">
    <location>
        <begin position="41"/>
        <end position="66"/>
    </location>
</feature>
<gene>
    <name evidence="2" type="ORF">JAAARDRAFT_32209</name>
</gene>
<dbReference type="EMBL" id="KL197713">
    <property type="protein sequence ID" value="KDQ61210.1"/>
    <property type="molecule type" value="Genomic_DNA"/>
</dbReference>
<keyword evidence="3" id="KW-1185">Reference proteome</keyword>
<evidence type="ECO:0000256" key="1">
    <source>
        <dbReference type="SAM" id="MobiDB-lite"/>
    </source>
</evidence>